<accession>A0ABC8AZJ5</accession>
<dbReference type="Gene3D" id="2.30.110.10">
    <property type="entry name" value="Electron Transport, Fmn-binding Protein, Chain A"/>
    <property type="match status" value="1"/>
</dbReference>
<dbReference type="GeneID" id="93374144"/>
<dbReference type="EMBL" id="CP017839">
    <property type="protein sequence ID" value="APA99534.1"/>
    <property type="molecule type" value="Genomic_DNA"/>
</dbReference>
<sequence>MSTVERNHFPAWFDRLQTRYMNPVVRPVAPFLPGFAVIEHVGRRSGQPYATPVNAFRVGGRLYVAMGHGRTDWIRNTLAAGEAGARYAFRHYRLVNPRVVGRGEAGSEFPLAARIAARRLPLFVADVAAD</sequence>
<dbReference type="Pfam" id="PF04075">
    <property type="entry name" value="F420H2_quin_red"/>
    <property type="match status" value="1"/>
</dbReference>
<dbReference type="NCBIfam" id="TIGR00026">
    <property type="entry name" value="hi_GC_TIGR00026"/>
    <property type="match status" value="1"/>
</dbReference>
<name>A0ABC8AZJ5_9NOCA</name>
<dbReference type="AlphaFoldDB" id="A0ABC8AZJ5"/>
<evidence type="ECO:0000313" key="2">
    <source>
        <dbReference type="Proteomes" id="UP000180166"/>
    </source>
</evidence>
<dbReference type="RefSeq" id="WP_033088845.1">
    <property type="nucleotide sequence ID" value="NZ_AP017900.1"/>
</dbReference>
<evidence type="ECO:0000313" key="1">
    <source>
        <dbReference type="EMBL" id="APA99534.1"/>
    </source>
</evidence>
<gene>
    <name evidence="1" type="ORF">NS506_05488</name>
</gene>
<dbReference type="KEGG" id="nsr:NS506_05488"/>
<reference evidence="1 2" key="1">
    <citation type="submission" date="2016-10" db="EMBL/GenBank/DDBJ databases">
        <title>Genome sequence of Nocardia seriolae strain EM150506, isolated from Anguila japonica.</title>
        <authorList>
            <person name="Han H.-J."/>
        </authorList>
    </citation>
    <scope>NUCLEOTIDE SEQUENCE [LARGE SCALE GENOMIC DNA]</scope>
    <source>
        <strain evidence="1 2">EM150506</strain>
    </source>
</reference>
<proteinExistence type="predicted"/>
<protein>
    <recommendedName>
        <fullName evidence="3">Nitroreductase family deazaflavin-dependent oxidoreductase</fullName>
    </recommendedName>
</protein>
<organism evidence="1 2">
    <name type="scientific">Nocardia seriolae</name>
    <dbReference type="NCBI Taxonomy" id="37332"/>
    <lineage>
        <taxon>Bacteria</taxon>
        <taxon>Bacillati</taxon>
        <taxon>Actinomycetota</taxon>
        <taxon>Actinomycetes</taxon>
        <taxon>Mycobacteriales</taxon>
        <taxon>Nocardiaceae</taxon>
        <taxon>Nocardia</taxon>
    </lineage>
</organism>
<dbReference type="InterPro" id="IPR004378">
    <property type="entry name" value="F420H2_quin_Rdtase"/>
</dbReference>
<dbReference type="Proteomes" id="UP000180166">
    <property type="component" value="Chromosome"/>
</dbReference>
<dbReference type="InterPro" id="IPR012349">
    <property type="entry name" value="Split_barrel_FMN-bd"/>
</dbReference>
<evidence type="ECO:0008006" key="3">
    <source>
        <dbReference type="Google" id="ProtNLM"/>
    </source>
</evidence>